<keyword evidence="2" id="KW-1185">Reference proteome</keyword>
<organism evidence="1 2">
    <name type="scientific">Nocardioides nanhaiensis</name>
    <dbReference type="NCBI Taxonomy" id="1476871"/>
    <lineage>
        <taxon>Bacteria</taxon>
        <taxon>Bacillati</taxon>
        <taxon>Actinomycetota</taxon>
        <taxon>Actinomycetes</taxon>
        <taxon>Propionibacteriales</taxon>
        <taxon>Nocardioidaceae</taxon>
        <taxon>Nocardioides</taxon>
    </lineage>
</organism>
<evidence type="ECO:0008006" key="3">
    <source>
        <dbReference type="Google" id="ProtNLM"/>
    </source>
</evidence>
<evidence type="ECO:0000313" key="1">
    <source>
        <dbReference type="EMBL" id="GAA4698240.1"/>
    </source>
</evidence>
<dbReference type="RefSeq" id="WP_345271766.1">
    <property type="nucleotide sequence ID" value="NZ_BAABIM010000005.1"/>
</dbReference>
<name>A0ABP8WZN2_9ACTN</name>
<protein>
    <recommendedName>
        <fullName evidence="3">Minor tail protein</fullName>
    </recommendedName>
</protein>
<comment type="caution">
    <text evidence="1">The sequence shown here is derived from an EMBL/GenBank/DDBJ whole genome shotgun (WGS) entry which is preliminary data.</text>
</comment>
<dbReference type="EMBL" id="BAABIM010000005">
    <property type="protein sequence ID" value="GAA4698240.1"/>
    <property type="molecule type" value="Genomic_DNA"/>
</dbReference>
<reference evidence="2" key="1">
    <citation type="journal article" date="2019" name="Int. J. Syst. Evol. Microbiol.">
        <title>The Global Catalogue of Microorganisms (GCM) 10K type strain sequencing project: providing services to taxonomists for standard genome sequencing and annotation.</title>
        <authorList>
            <consortium name="The Broad Institute Genomics Platform"/>
            <consortium name="The Broad Institute Genome Sequencing Center for Infectious Disease"/>
            <person name="Wu L."/>
            <person name="Ma J."/>
        </authorList>
    </citation>
    <scope>NUCLEOTIDE SEQUENCE [LARGE SCALE GENOMIC DNA]</scope>
    <source>
        <strain evidence="2">JCM 18127</strain>
    </source>
</reference>
<gene>
    <name evidence="1" type="ORF">GCM10023226_41000</name>
</gene>
<accession>A0ABP8WZN2</accession>
<dbReference type="Proteomes" id="UP001500621">
    <property type="component" value="Unassembled WGS sequence"/>
</dbReference>
<proteinExistence type="predicted"/>
<evidence type="ECO:0000313" key="2">
    <source>
        <dbReference type="Proteomes" id="UP001500621"/>
    </source>
</evidence>
<sequence length="676" mass="71705">MNFPTNAQVRLEVQKDWTTLANLVANHDGRSGGWGWTPTSGVRVSQSGVLLEVRTLTAQTTGSALSDHAQVPLQTSSTDYQLRGQIALGGRNSTSVTVQASYRCYNASKVLIGTVGTTAHITTTGTTTMPAVTAPVGTRFVAMNLLVSRSGSATTAGDWVTVSNLTMAYGTAAQIFAYTPLATPTYDTITGSTTDIEINREALNLGTLSAIVRDANLDPATNALLVKGRRVRVSALDPLTMNTQQMLFVGTLLNVKVDYELKDPEIPTNRQTRIELSAVDNVSVLANSSRTEGVATVPELPGVLNGLRLPWSVDGSSTSIDAYTVVARNESASALDQVLITRDSQRGEAWVDRTGVLRVFSRSALSNTSVATLAEADYSDLNVDFDSDRLINVVRINLLRLNLIDGQTVETAFGPYVDQESVDKWGMFAADFTVQGISTTGTALQDYANAILTSNANPKRRINTVTLPVKTHSQVIASRALLDLGDVVTVSNTAAAINEAMRITSVKHVITPGKWLVTFGFAAPASSPVPTTTPPVVNAPRLNTDTWTSRQVTQTAAVTKSSTTATTNTSLPGITTDLSPANTSSVYRVTLQADVVISTAGTVNIIELVVDNVALTDPALITSGPAGMRVAGAQTWRITGLAPGTRTIYARTRNTANSTSATVNLAHTTMTVVRES</sequence>